<sequence>MNMYGSPIYQGFQVAPSEIESHFLSHIAIADVCVISIPDSRTGEAPKAYVIDGLSLVEILKLHVQEEKARYKWLKETAFVERIPKSGARKILRNVVKEWERSLRRHEGSRLGLSNKFKFLLHKVVANFVQRFNVLCNITCKKIAWPDRLFRDIQCGTSQ</sequence>
<dbReference type="GO" id="GO:0016405">
    <property type="term" value="F:CoA-ligase activity"/>
    <property type="evidence" value="ECO:0007669"/>
    <property type="project" value="TreeGrafter"/>
</dbReference>
<organism evidence="2 3">
    <name type="scientific">Cochliobolus sativus</name>
    <name type="common">Common root rot and spot blotch fungus</name>
    <name type="synonym">Bipolaris sorokiniana</name>
    <dbReference type="NCBI Taxonomy" id="45130"/>
    <lineage>
        <taxon>Eukaryota</taxon>
        <taxon>Fungi</taxon>
        <taxon>Dikarya</taxon>
        <taxon>Ascomycota</taxon>
        <taxon>Pezizomycotina</taxon>
        <taxon>Dothideomycetes</taxon>
        <taxon>Pleosporomycetidae</taxon>
        <taxon>Pleosporales</taxon>
        <taxon>Pleosporineae</taxon>
        <taxon>Pleosporaceae</taxon>
        <taxon>Bipolaris</taxon>
    </lineage>
</organism>
<dbReference type="InterPro" id="IPR045851">
    <property type="entry name" value="AMP-bd_C_sf"/>
</dbReference>
<gene>
    <name evidence="2" type="ORF">GGP41_004403</name>
</gene>
<feature type="domain" description="AMP-binding enzyme C-terminal" evidence="1">
    <location>
        <begin position="18"/>
        <end position="90"/>
    </location>
</feature>
<proteinExistence type="predicted"/>
<evidence type="ECO:0000313" key="3">
    <source>
        <dbReference type="Proteomes" id="UP000624244"/>
    </source>
</evidence>
<reference evidence="2" key="1">
    <citation type="submission" date="2019-11" db="EMBL/GenBank/DDBJ databases">
        <title>Bipolaris sorokiniana Genome sequencing.</title>
        <authorList>
            <person name="Wang H."/>
        </authorList>
    </citation>
    <scope>NUCLEOTIDE SEQUENCE</scope>
</reference>
<dbReference type="InterPro" id="IPR025110">
    <property type="entry name" value="AMP-bd_C"/>
</dbReference>
<dbReference type="Proteomes" id="UP000624244">
    <property type="component" value="Unassembled WGS sequence"/>
</dbReference>
<accession>A0A8H5ZJD7</accession>
<evidence type="ECO:0000313" key="2">
    <source>
        <dbReference type="EMBL" id="KAF5851648.1"/>
    </source>
</evidence>
<dbReference type="AlphaFoldDB" id="A0A8H5ZJD7"/>
<comment type="caution">
    <text evidence="2">The sequence shown here is derived from an EMBL/GenBank/DDBJ whole genome shotgun (WGS) entry which is preliminary data.</text>
</comment>
<dbReference type="Gene3D" id="3.30.300.30">
    <property type="match status" value="1"/>
</dbReference>
<dbReference type="PANTHER" id="PTHR24096">
    <property type="entry name" value="LONG-CHAIN-FATTY-ACID--COA LIGASE"/>
    <property type="match status" value="1"/>
</dbReference>
<dbReference type="PANTHER" id="PTHR24096:SF422">
    <property type="entry name" value="BCDNA.GH02901"/>
    <property type="match status" value="1"/>
</dbReference>
<name>A0A8H5ZJD7_COCSA</name>
<dbReference type="SUPFAM" id="SSF56801">
    <property type="entry name" value="Acetyl-CoA synthetase-like"/>
    <property type="match status" value="1"/>
</dbReference>
<protein>
    <recommendedName>
        <fullName evidence="1">AMP-binding enzyme C-terminal domain-containing protein</fullName>
    </recommendedName>
</protein>
<dbReference type="EMBL" id="WNKQ01000005">
    <property type="protein sequence ID" value="KAF5851648.1"/>
    <property type="molecule type" value="Genomic_DNA"/>
</dbReference>
<evidence type="ECO:0000259" key="1">
    <source>
        <dbReference type="Pfam" id="PF13193"/>
    </source>
</evidence>
<dbReference type="Pfam" id="PF13193">
    <property type="entry name" value="AMP-binding_C"/>
    <property type="match status" value="1"/>
</dbReference>